<reference evidence="3 4" key="1">
    <citation type="journal article" date="2009" name="Stand. Genomic Sci.">
        <title>Complete genome sequence of Stackebrandtia nassauensis type strain (LLR-40K-21).</title>
        <authorList>
            <person name="Munk C."/>
            <person name="Lapidus A."/>
            <person name="Copeland A."/>
            <person name="Jando M."/>
            <person name="Mayilraj S."/>
            <person name="Glavina Del Rio T."/>
            <person name="Nolan M."/>
            <person name="Chen F."/>
            <person name="Lucas S."/>
            <person name="Tice H."/>
            <person name="Cheng J.F."/>
            <person name="Han C."/>
            <person name="Detter J.C."/>
            <person name="Bruce D."/>
            <person name="Goodwin L."/>
            <person name="Chain P."/>
            <person name="Pitluck S."/>
            <person name="Goker M."/>
            <person name="Ovchinikova G."/>
            <person name="Pati A."/>
            <person name="Ivanova N."/>
            <person name="Mavromatis K."/>
            <person name="Chen A."/>
            <person name="Palaniappan K."/>
            <person name="Land M."/>
            <person name="Hauser L."/>
            <person name="Chang Y.J."/>
            <person name="Jeffries C.D."/>
            <person name="Bristow J."/>
            <person name="Eisen J.A."/>
            <person name="Markowitz V."/>
            <person name="Hugenholtz P."/>
            <person name="Kyrpides N.C."/>
            <person name="Klenk H.P."/>
        </authorList>
    </citation>
    <scope>NUCLEOTIDE SEQUENCE [LARGE SCALE GENOMIC DNA]</scope>
    <source>
        <strain evidence="4">DSM 44728 / CIP 108903 / NRRL B-16338 / NBRC 102104 / LLR-40K-21</strain>
    </source>
</reference>
<dbReference type="eggNOG" id="COG5563">
    <property type="taxonomic scope" value="Bacteria"/>
</dbReference>
<dbReference type="RefSeq" id="WP_013019250.1">
    <property type="nucleotide sequence ID" value="NC_013947.1"/>
</dbReference>
<dbReference type="AlphaFoldDB" id="D3PZZ2"/>
<proteinExistence type="predicted"/>
<keyword evidence="4" id="KW-1185">Reference proteome</keyword>
<feature type="transmembrane region" description="Helical" evidence="2">
    <location>
        <begin position="12"/>
        <end position="32"/>
    </location>
</feature>
<dbReference type="HOGENOM" id="CLU_713539_0_0_11"/>
<protein>
    <submittedName>
        <fullName evidence="3">Uncharacterized protein</fullName>
    </submittedName>
</protein>
<evidence type="ECO:0000313" key="4">
    <source>
        <dbReference type="Proteomes" id="UP000000844"/>
    </source>
</evidence>
<accession>D3PZZ2</accession>
<dbReference type="OrthoDB" id="4254756at2"/>
<name>D3PZZ2_STANL</name>
<keyword evidence="2" id="KW-0472">Membrane</keyword>
<evidence type="ECO:0000313" key="3">
    <source>
        <dbReference type="EMBL" id="ADD43679.1"/>
    </source>
</evidence>
<dbReference type="Proteomes" id="UP000000844">
    <property type="component" value="Chromosome"/>
</dbReference>
<keyword evidence="2" id="KW-1133">Transmembrane helix</keyword>
<dbReference type="EMBL" id="CP001778">
    <property type="protein sequence ID" value="ADD43679.1"/>
    <property type="molecule type" value="Genomic_DNA"/>
</dbReference>
<sequence>MELFPRKRFIRWASVIAALAGITAVLVVVVTGDSNPSPLDEVSTSPPLNAEVVSSLGVKPPTGECEIAELPGDGKDATGLKISPDGENVVGELTDEDYDSQTVLWRDGDRETLSAETLQNGDVNSNGAVVGDFVSDGGETSWLYVGKKTTVNYPGAEFVRLVDVNDSGEVVGNAITYGKRVTTTEEYVTPQLPTPLLWKAGSSTPVELQVREGMRGTVTAITDGGMALGYQYRPSKDQEDSGGVGEPWLWRSDGKGWKLPEPVTNALPIDVAGDWVLSGGVEIPHLRWRLSDPGRMQRLSPDLMPKAIDDEGRVYGVSHPGDWPIPTRQDDGDELVKLPTLDAPKGLDHGLVQDASRDGSVLTGESLPRPGGDMGQPTSAVTWTCGT</sequence>
<feature type="region of interest" description="Disordered" evidence="1">
    <location>
        <begin position="342"/>
        <end position="378"/>
    </location>
</feature>
<keyword evidence="2" id="KW-0812">Transmembrane</keyword>
<dbReference type="KEGG" id="sna:Snas_4027"/>
<dbReference type="STRING" id="446470.Snas_4027"/>
<gene>
    <name evidence="3" type="ordered locus">Snas_4027</name>
</gene>
<organism evidence="3 4">
    <name type="scientific">Stackebrandtia nassauensis (strain DSM 44728 / CIP 108903 / NRRL B-16338 / NBRC 102104 / LLR-40K-21)</name>
    <dbReference type="NCBI Taxonomy" id="446470"/>
    <lineage>
        <taxon>Bacteria</taxon>
        <taxon>Bacillati</taxon>
        <taxon>Actinomycetota</taxon>
        <taxon>Actinomycetes</taxon>
        <taxon>Glycomycetales</taxon>
        <taxon>Glycomycetaceae</taxon>
        <taxon>Stackebrandtia</taxon>
    </lineage>
</organism>
<evidence type="ECO:0000256" key="2">
    <source>
        <dbReference type="SAM" id="Phobius"/>
    </source>
</evidence>
<evidence type="ECO:0000256" key="1">
    <source>
        <dbReference type="SAM" id="MobiDB-lite"/>
    </source>
</evidence>